<feature type="compositionally biased region" description="Low complexity" evidence="6">
    <location>
        <begin position="10"/>
        <end position="19"/>
    </location>
</feature>
<feature type="region of interest" description="Disordered" evidence="6">
    <location>
        <begin position="1"/>
        <end position="24"/>
    </location>
</feature>
<dbReference type="EC" id="2.1.1.37" evidence="1"/>
<organism evidence="7 8">
    <name type="scientific">Stachybotrys elegans</name>
    <dbReference type="NCBI Taxonomy" id="80388"/>
    <lineage>
        <taxon>Eukaryota</taxon>
        <taxon>Fungi</taxon>
        <taxon>Dikarya</taxon>
        <taxon>Ascomycota</taxon>
        <taxon>Pezizomycotina</taxon>
        <taxon>Sordariomycetes</taxon>
        <taxon>Hypocreomycetidae</taxon>
        <taxon>Hypocreales</taxon>
        <taxon>Stachybotryaceae</taxon>
        <taxon>Stachybotrys</taxon>
    </lineage>
</organism>
<dbReference type="Gene3D" id="3.40.50.150">
    <property type="entry name" value="Vaccinia Virus protein VP39"/>
    <property type="match status" value="1"/>
</dbReference>
<dbReference type="InterPro" id="IPR031303">
    <property type="entry name" value="C5_meth_CS"/>
</dbReference>
<evidence type="ECO:0000256" key="6">
    <source>
        <dbReference type="SAM" id="MobiDB-lite"/>
    </source>
</evidence>
<dbReference type="GO" id="GO:0032259">
    <property type="term" value="P:methylation"/>
    <property type="evidence" value="ECO:0007669"/>
    <property type="project" value="UniProtKB-KW"/>
</dbReference>
<dbReference type="InterPro" id="IPR029063">
    <property type="entry name" value="SAM-dependent_MTases_sf"/>
</dbReference>
<sequence>MPAPDYQGGSRSRSSSVSSTCTLGREEPPVVDLFEDEVIDLTRDDGIQLYNDPGRPRGFVHSSAGVIRHGDLIEIREIQMGNHFIDFLHVKSTSTVQGQAIIRGVPFVRTTAMRGKLPKKPNELCMFLHQQIEDGSAVREPLLVEINPRSVIRKRKLVVTNAIYPHHNPHIQPRRDARQQSAIRQSGWLVCRWKMTVLFTLRGRQTKPEEEIIERIRWDEVTEPAYRVSNDVLRNQWRGGRVKGGSWSPVSESEGVTVCLDEACEQDAGRTRRYTLFDAFSGAGGVSRGAQSAGFKVAYAVDKEATVWQTYKANFPEAKLFEMPIDEVVRVMGHVRANILHLSPPCQFFSPAHTIAAAHDDENIFALFACSELIRRVKPRLITLEETFGLTFERHQIFFRALIQQLTQFGYSVRWRVVRLCTWGSSQDRKRLILLAAGPGEELPTFPEATHSDGTDGLKPFRTVRRAIERIRPGDDLHNLETVRQFESPRVARDPSGEYLAGTITTGGGGLYYPDGTRNFTLRELASLQGFPLDYKFLGDVTSIKRQIGNAFPPNTVKVLYNHLRNWLLRQDGVAPHWEHEDAVTVEDDTSSAVHAGGIMANESIAIIADEDVEMCEMIDLT</sequence>
<dbReference type="Gene3D" id="3.90.120.10">
    <property type="entry name" value="DNA Methylase, subunit A, domain 2"/>
    <property type="match status" value="1"/>
</dbReference>
<dbReference type="Pfam" id="PF00145">
    <property type="entry name" value="DNA_methylase"/>
    <property type="match status" value="2"/>
</dbReference>
<dbReference type="PANTHER" id="PTHR10629:SF52">
    <property type="entry name" value="DNA (CYTOSINE-5)-METHYLTRANSFERASE 1"/>
    <property type="match status" value="1"/>
</dbReference>
<dbReference type="GO" id="GO:0044027">
    <property type="term" value="P:negative regulation of gene expression via chromosomal CpG island methylation"/>
    <property type="evidence" value="ECO:0007669"/>
    <property type="project" value="TreeGrafter"/>
</dbReference>
<dbReference type="PROSITE" id="PS51679">
    <property type="entry name" value="SAM_MT_C5"/>
    <property type="match status" value="1"/>
</dbReference>
<accession>A0A8K0SIE6</accession>
<dbReference type="GO" id="GO:0003677">
    <property type="term" value="F:DNA binding"/>
    <property type="evidence" value="ECO:0007669"/>
    <property type="project" value="TreeGrafter"/>
</dbReference>
<evidence type="ECO:0000256" key="5">
    <source>
        <dbReference type="PROSITE-ProRule" id="PRU01016"/>
    </source>
</evidence>
<dbReference type="AlphaFoldDB" id="A0A8K0SIE6"/>
<name>A0A8K0SIE6_9HYPO</name>
<comment type="caution">
    <text evidence="7">The sequence shown here is derived from an EMBL/GenBank/DDBJ whole genome shotgun (WGS) entry which is preliminary data.</text>
</comment>
<dbReference type="GO" id="GO:0005634">
    <property type="term" value="C:nucleus"/>
    <property type="evidence" value="ECO:0007669"/>
    <property type="project" value="TreeGrafter"/>
</dbReference>
<dbReference type="PROSITE" id="PS00095">
    <property type="entry name" value="C5_MTASE_2"/>
    <property type="match status" value="1"/>
</dbReference>
<dbReference type="PRINTS" id="PR00105">
    <property type="entry name" value="C5METTRFRASE"/>
</dbReference>
<dbReference type="Proteomes" id="UP000813444">
    <property type="component" value="Unassembled WGS sequence"/>
</dbReference>
<dbReference type="OrthoDB" id="414133at2759"/>
<proteinExistence type="inferred from homology"/>
<evidence type="ECO:0000256" key="3">
    <source>
        <dbReference type="ARBA" id="ARBA00022679"/>
    </source>
</evidence>
<evidence type="ECO:0000313" key="7">
    <source>
        <dbReference type="EMBL" id="KAH7304942.1"/>
    </source>
</evidence>
<evidence type="ECO:0000256" key="4">
    <source>
        <dbReference type="ARBA" id="ARBA00022691"/>
    </source>
</evidence>
<dbReference type="SUPFAM" id="SSF53335">
    <property type="entry name" value="S-adenosyl-L-methionine-dependent methyltransferases"/>
    <property type="match status" value="1"/>
</dbReference>
<dbReference type="InterPro" id="IPR050390">
    <property type="entry name" value="C5-Methyltransferase"/>
</dbReference>
<feature type="active site" evidence="5">
    <location>
        <position position="346"/>
    </location>
</feature>
<dbReference type="PANTHER" id="PTHR10629">
    <property type="entry name" value="CYTOSINE-SPECIFIC METHYLTRANSFERASE"/>
    <property type="match status" value="1"/>
</dbReference>
<keyword evidence="3 5" id="KW-0808">Transferase</keyword>
<evidence type="ECO:0000313" key="8">
    <source>
        <dbReference type="Proteomes" id="UP000813444"/>
    </source>
</evidence>
<protein>
    <recommendedName>
        <fullName evidence="1">DNA (cytosine-5-)-methyltransferase</fullName>
        <ecNumber evidence="1">2.1.1.37</ecNumber>
    </recommendedName>
</protein>
<reference evidence="7" key="1">
    <citation type="journal article" date="2021" name="Nat. Commun.">
        <title>Genetic determinants of endophytism in the Arabidopsis root mycobiome.</title>
        <authorList>
            <person name="Mesny F."/>
            <person name="Miyauchi S."/>
            <person name="Thiergart T."/>
            <person name="Pickel B."/>
            <person name="Atanasova L."/>
            <person name="Karlsson M."/>
            <person name="Huettel B."/>
            <person name="Barry K.W."/>
            <person name="Haridas S."/>
            <person name="Chen C."/>
            <person name="Bauer D."/>
            <person name="Andreopoulos W."/>
            <person name="Pangilinan J."/>
            <person name="LaButti K."/>
            <person name="Riley R."/>
            <person name="Lipzen A."/>
            <person name="Clum A."/>
            <person name="Drula E."/>
            <person name="Henrissat B."/>
            <person name="Kohler A."/>
            <person name="Grigoriev I.V."/>
            <person name="Martin F.M."/>
            <person name="Hacquard S."/>
        </authorList>
    </citation>
    <scope>NUCLEOTIDE SEQUENCE</scope>
    <source>
        <strain evidence="7">MPI-CAGE-CH-0235</strain>
    </source>
</reference>
<keyword evidence="4 5" id="KW-0949">S-adenosyl-L-methionine</keyword>
<gene>
    <name evidence="7" type="ORF">B0I35DRAFT_145910</name>
</gene>
<dbReference type="InterPro" id="IPR001525">
    <property type="entry name" value="C5_MeTfrase"/>
</dbReference>
<dbReference type="GO" id="GO:0003886">
    <property type="term" value="F:DNA (cytosine-5-)-methyltransferase activity"/>
    <property type="evidence" value="ECO:0007669"/>
    <property type="project" value="UniProtKB-EC"/>
</dbReference>
<evidence type="ECO:0000256" key="1">
    <source>
        <dbReference type="ARBA" id="ARBA00011975"/>
    </source>
</evidence>
<keyword evidence="8" id="KW-1185">Reference proteome</keyword>
<comment type="similarity">
    <text evidence="5">Belongs to the class I-like SAM-binding methyltransferase superfamily. C5-methyltransferase family.</text>
</comment>
<keyword evidence="2 5" id="KW-0489">Methyltransferase</keyword>
<evidence type="ECO:0000256" key="2">
    <source>
        <dbReference type="ARBA" id="ARBA00022603"/>
    </source>
</evidence>
<dbReference type="EMBL" id="JAGPNK010000020">
    <property type="protein sequence ID" value="KAH7304942.1"/>
    <property type="molecule type" value="Genomic_DNA"/>
</dbReference>